<dbReference type="Proteomes" id="UP001454036">
    <property type="component" value="Unassembled WGS sequence"/>
</dbReference>
<keyword evidence="1" id="KW-0175">Coiled coil</keyword>
<dbReference type="Gene3D" id="3.30.70.2890">
    <property type="entry name" value="XS domain"/>
    <property type="match status" value="1"/>
</dbReference>
<evidence type="ECO:0000313" key="3">
    <source>
        <dbReference type="EMBL" id="GAA0177269.1"/>
    </source>
</evidence>
<gene>
    <name evidence="3" type="ORF">LIER_29676</name>
</gene>
<accession>A0AAV3RL42</accession>
<evidence type="ECO:0000259" key="2">
    <source>
        <dbReference type="Pfam" id="PF03468"/>
    </source>
</evidence>
<keyword evidence="4" id="KW-1185">Reference proteome</keyword>
<proteinExistence type="predicted"/>
<feature type="domain" description="XS" evidence="2">
    <location>
        <begin position="8"/>
        <end position="75"/>
    </location>
</feature>
<organism evidence="3 4">
    <name type="scientific">Lithospermum erythrorhizon</name>
    <name type="common">Purple gromwell</name>
    <name type="synonym">Lithospermum officinale var. erythrorhizon</name>
    <dbReference type="NCBI Taxonomy" id="34254"/>
    <lineage>
        <taxon>Eukaryota</taxon>
        <taxon>Viridiplantae</taxon>
        <taxon>Streptophyta</taxon>
        <taxon>Embryophyta</taxon>
        <taxon>Tracheophyta</taxon>
        <taxon>Spermatophyta</taxon>
        <taxon>Magnoliopsida</taxon>
        <taxon>eudicotyledons</taxon>
        <taxon>Gunneridae</taxon>
        <taxon>Pentapetalae</taxon>
        <taxon>asterids</taxon>
        <taxon>lamiids</taxon>
        <taxon>Boraginales</taxon>
        <taxon>Boraginaceae</taxon>
        <taxon>Boraginoideae</taxon>
        <taxon>Lithospermeae</taxon>
        <taxon>Lithospermum</taxon>
    </lineage>
</organism>
<comment type="caution">
    <text evidence="3">The sequence shown here is derived from an EMBL/GenBank/DDBJ whole genome shotgun (WGS) entry which is preliminary data.</text>
</comment>
<feature type="coiled-coil region" evidence="1">
    <location>
        <begin position="133"/>
        <end position="272"/>
    </location>
</feature>
<dbReference type="Pfam" id="PF03468">
    <property type="entry name" value="XS"/>
    <property type="match status" value="1"/>
</dbReference>
<reference evidence="3 4" key="1">
    <citation type="submission" date="2024-01" db="EMBL/GenBank/DDBJ databases">
        <title>The complete chloroplast genome sequence of Lithospermum erythrorhizon: insights into the phylogenetic relationship among Boraginaceae species and the maternal lineages of purple gromwells.</title>
        <authorList>
            <person name="Okada T."/>
            <person name="Watanabe K."/>
        </authorList>
    </citation>
    <scope>NUCLEOTIDE SEQUENCE [LARGE SCALE GENOMIC DNA]</scope>
</reference>
<sequence length="278" mass="32665">MFWVCWLDVKVLCGMDEKKAQVVLKFEKDRTGFKNAREFEKSFEADDHSKKERNIRASSPGSAKYGWFPSEEHYKAEGAVGAYLRQNGENEDLEELQTEYNLRTFNLSRINEEKDSLHQSFYQETTNMQQTAREKVKRVLDEQEKLHVELENTERHLNSWSRELNKREALTESDRQQLENDVMNSSLMMASEEQKKADECVLRIVEEHKREKEAALKNILDLERDLDAKQKLEMEIAKLKGKLEVMNYLGDDATVQKKIKELNEELEEKNKIVITNAI</sequence>
<evidence type="ECO:0000313" key="4">
    <source>
        <dbReference type="Proteomes" id="UP001454036"/>
    </source>
</evidence>
<dbReference type="InterPro" id="IPR045177">
    <property type="entry name" value="FDM1-5/IDN2"/>
</dbReference>
<dbReference type="EMBL" id="BAABME010010298">
    <property type="protein sequence ID" value="GAA0177269.1"/>
    <property type="molecule type" value="Genomic_DNA"/>
</dbReference>
<dbReference type="InterPro" id="IPR038588">
    <property type="entry name" value="XS_domain_sf"/>
</dbReference>
<name>A0AAV3RL42_LITER</name>
<dbReference type="PANTHER" id="PTHR21596:SF3">
    <property type="entry name" value="FACTOR OF DNA METHYLATION 1-RELATED"/>
    <property type="match status" value="1"/>
</dbReference>
<dbReference type="InterPro" id="IPR005380">
    <property type="entry name" value="XS_domain"/>
</dbReference>
<dbReference type="PANTHER" id="PTHR21596">
    <property type="entry name" value="RIBONUCLEASE P SUBUNIT P38"/>
    <property type="match status" value="1"/>
</dbReference>
<dbReference type="AlphaFoldDB" id="A0AAV3RL42"/>
<dbReference type="GO" id="GO:0080188">
    <property type="term" value="P:gene silencing by siRNA-directed DNA methylation"/>
    <property type="evidence" value="ECO:0007669"/>
    <property type="project" value="InterPro"/>
</dbReference>
<protein>
    <submittedName>
        <fullName evidence="3">Endoribonuclease</fullName>
    </submittedName>
</protein>
<evidence type="ECO:0000256" key="1">
    <source>
        <dbReference type="SAM" id="Coils"/>
    </source>
</evidence>